<dbReference type="Proteomes" id="UP000249447">
    <property type="component" value="Chromosome"/>
</dbReference>
<dbReference type="PANTHER" id="PTHR34219:SF3">
    <property type="entry name" value="BLL7967 PROTEIN"/>
    <property type="match status" value="1"/>
</dbReference>
<keyword evidence="1" id="KW-0812">Transmembrane</keyword>
<protein>
    <recommendedName>
        <fullName evidence="4">PepSY domain-containing protein</fullName>
    </recommendedName>
</protein>
<dbReference type="KEGG" id="lmb:C9I47_2611"/>
<feature type="transmembrane region" description="Helical" evidence="1">
    <location>
        <begin position="141"/>
        <end position="161"/>
    </location>
</feature>
<dbReference type="PANTHER" id="PTHR34219">
    <property type="entry name" value="IRON-REGULATED INNER MEMBRANE PROTEIN-RELATED"/>
    <property type="match status" value="1"/>
</dbReference>
<feature type="transmembrane region" description="Helical" evidence="1">
    <location>
        <begin position="328"/>
        <end position="348"/>
    </location>
</feature>
<accession>A0A2U9TCT1</accession>
<feature type="transmembrane region" description="Helical" evidence="1">
    <location>
        <begin position="190"/>
        <end position="209"/>
    </location>
</feature>
<evidence type="ECO:0000313" key="2">
    <source>
        <dbReference type="EMBL" id="AWV08288.1"/>
    </source>
</evidence>
<organism evidence="2 3">
    <name type="scientific">Marilutibacter maris</name>
    <dbReference type="NCBI Taxonomy" id="1605891"/>
    <lineage>
        <taxon>Bacteria</taxon>
        <taxon>Pseudomonadati</taxon>
        <taxon>Pseudomonadota</taxon>
        <taxon>Gammaproteobacteria</taxon>
        <taxon>Lysobacterales</taxon>
        <taxon>Lysobacteraceae</taxon>
        <taxon>Marilutibacter</taxon>
    </lineage>
</organism>
<proteinExistence type="predicted"/>
<dbReference type="Pfam" id="PF03929">
    <property type="entry name" value="PepSY_TM"/>
    <property type="match status" value="1"/>
</dbReference>
<sequence length="354" mass="38984">MNRPRTSRPRRLRAALAWLHLWFGLVLGGVFAVVALAGTVLVFHVELLRLQYPHLTRHEAVARAPVLERIVDQWGPRGLRSLDLPREALPVWQGYFADGRRGYFSPTDGSLLLTRSHRDDWLLWLHELHVELLAGKVGKEVLGIVGWVALGLLLSGLYLWWPRRSQWRAHLRFHAGPPTRRWLSWHRSSGAIILPLVLLVTLTGVGMIYSNGFRTALTALFGGATHTAPTTDPATSPPQWQAVLSQALTALPGARVNRVSVPREGGPVAFRARAAGEWHPVGRSTIHLAGDGAVLQVVDASADPAGTRIHQAIYPLHIGAVGGTAMRWLTALAGLMPAFLLVTGFLLWRARKRG</sequence>
<reference evidence="2 3" key="1">
    <citation type="submission" date="2018-05" db="EMBL/GenBank/DDBJ databases">
        <title>The complete genome of Lysobacter maris HZ9B, a marine bacterium antagonistic against terrestrial plant pathogens.</title>
        <authorList>
            <person name="Zhang X.-Q."/>
        </authorList>
    </citation>
    <scope>NUCLEOTIDE SEQUENCE [LARGE SCALE GENOMIC DNA]</scope>
    <source>
        <strain evidence="2 3">HZ9B</strain>
    </source>
</reference>
<dbReference type="InterPro" id="IPR005625">
    <property type="entry name" value="PepSY-ass_TM"/>
</dbReference>
<name>A0A2U9TCT1_9GAMM</name>
<dbReference type="AlphaFoldDB" id="A0A2U9TCT1"/>
<evidence type="ECO:0000313" key="3">
    <source>
        <dbReference type="Proteomes" id="UP000249447"/>
    </source>
</evidence>
<feature type="transmembrane region" description="Helical" evidence="1">
    <location>
        <begin position="21"/>
        <end position="45"/>
    </location>
</feature>
<keyword evidence="3" id="KW-1185">Reference proteome</keyword>
<evidence type="ECO:0000256" key="1">
    <source>
        <dbReference type="SAM" id="Phobius"/>
    </source>
</evidence>
<evidence type="ECO:0008006" key="4">
    <source>
        <dbReference type="Google" id="ProtNLM"/>
    </source>
</evidence>
<dbReference type="EMBL" id="CP029843">
    <property type="protein sequence ID" value="AWV08288.1"/>
    <property type="molecule type" value="Genomic_DNA"/>
</dbReference>
<dbReference type="RefSeq" id="WP_190238517.1">
    <property type="nucleotide sequence ID" value="NZ_CP029843.1"/>
</dbReference>
<keyword evidence="1" id="KW-1133">Transmembrane helix</keyword>
<gene>
    <name evidence="2" type="ORF">C9I47_2611</name>
</gene>
<keyword evidence="1" id="KW-0472">Membrane</keyword>